<evidence type="ECO:0000313" key="2">
    <source>
        <dbReference type="Proteomes" id="UP000078561"/>
    </source>
</evidence>
<keyword evidence="2" id="KW-1185">Reference proteome</keyword>
<gene>
    <name evidence="1" type="primary">ABSGL_00718.1 scaffold 921</name>
</gene>
<evidence type="ECO:0000313" key="1">
    <source>
        <dbReference type="EMBL" id="SAL95393.1"/>
    </source>
</evidence>
<name>A0A168KT99_ABSGL</name>
<dbReference type="EMBL" id="LT550314">
    <property type="protein sequence ID" value="SAL95393.1"/>
    <property type="molecule type" value="Genomic_DNA"/>
</dbReference>
<dbReference type="InParanoid" id="A0A168KT99"/>
<dbReference type="AlphaFoldDB" id="A0A168KT99"/>
<dbReference type="Proteomes" id="UP000078561">
    <property type="component" value="Unassembled WGS sequence"/>
</dbReference>
<organism evidence="1">
    <name type="scientific">Absidia glauca</name>
    <name type="common">Pin mould</name>
    <dbReference type="NCBI Taxonomy" id="4829"/>
    <lineage>
        <taxon>Eukaryota</taxon>
        <taxon>Fungi</taxon>
        <taxon>Fungi incertae sedis</taxon>
        <taxon>Mucoromycota</taxon>
        <taxon>Mucoromycotina</taxon>
        <taxon>Mucoromycetes</taxon>
        <taxon>Mucorales</taxon>
        <taxon>Cunninghamellaceae</taxon>
        <taxon>Absidia</taxon>
    </lineage>
</organism>
<reference evidence="1" key="1">
    <citation type="submission" date="2016-04" db="EMBL/GenBank/DDBJ databases">
        <authorList>
            <person name="Evans L.H."/>
            <person name="Alamgir A."/>
            <person name="Owens N."/>
            <person name="Weber N.D."/>
            <person name="Virtaneva K."/>
            <person name="Barbian K."/>
            <person name="Babar A."/>
            <person name="Rosenke K."/>
        </authorList>
    </citation>
    <scope>NUCLEOTIDE SEQUENCE [LARGE SCALE GENOMIC DNA]</scope>
    <source>
        <strain evidence="1">CBS 101.48</strain>
    </source>
</reference>
<accession>A0A168KT99</accession>
<sequence>MNNTVNTWAFNVEEQDAYLRAMASEHYDAFSEQAFSEKHYHYLKKKTLNEYLVPTLNDLFHLRELLKKKSGTSKIKVILKTAEAQDEWMRNDVGPSLAHVEDVAPNDLHAEFNVLAPQSVTAIFGWK</sequence>
<protein>
    <submittedName>
        <fullName evidence="1">Uncharacterized protein</fullName>
    </submittedName>
</protein>
<proteinExistence type="predicted"/>